<comment type="caution">
    <text evidence="1">The sequence shown here is derived from an EMBL/GenBank/DDBJ whole genome shotgun (WGS) entry which is preliminary data.</text>
</comment>
<dbReference type="RefSeq" id="WP_184112378.1">
    <property type="nucleotide sequence ID" value="NZ_JACHNY010000002.1"/>
</dbReference>
<accession>A0A7W7EXC5</accession>
<dbReference type="Proteomes" id="UP000574769">
    <property type="component" value="Unassembled WGS sequence"/>
</dbReference>
<protein>
    <recommendedName>
        <fullName evidence="3">GNAT family N-acetyltransferase</fullName>
    </recommendedName>
</protein>
<evidence type="ECO:0000313" key="2">
    <source>
        <dbReference type="Proteomes" id="UP000574769"/>
    </source>
</evidence>
<dbReference type="NCBIfam" id="NF045478">
    <property type="entry name" value="XF1762_fam"/>
    <property type="match status" value="1"/>
</dbReference>
<dbReference type="EMBL" id="JACHNY010000002">
    <property type="protein sequence ID" value="MBB4616951.1"/>
    <property type="molecule type" value="Genomic_DNA"/>
</dbReference>
<evidence type="ECO:0000313" key="1">
    <source>
        <dbReference type="EMBL" id="MBB4616951.1"/>
    </source>
</evidence>
<sequence>MTPPDPQQVAEIAGRLSKLQAAPIAFADAAVFVQEHHRHHTPPAGHKFSIAAVAADRLVGVVIVGRPVSRHRDDGLTLEVTRLCTVGHPNACSFLYGAAARAAFALGYARIGTYTLKSEPGTSLKAAGWRLIGETPGRSWSVPSRPRADKHPIEPKLLWEAA</sequence>
<organism evidence="1 2">
    <name type="scientific">Sphingomonas abaci</name>
    <dbReference type="NCBI Taxonomy" id="237611"/>
    <lineage>
        <taxon>Bacteria</taxon>
        <taxon>Pseudomonadati</taxon>
        <taxon>Pseudomonadota</taxon>
        <taxon>Alphaproteobacteria</taxon>
        <taxon>Sphingomonadales</taxon>
        <taxon>Sphingomonadaceae</taxon>
        <taxon>Sphingomonas</taxon>
    </lineage>
</organism>
<evidence type="ECO:0008006" key="3">
    <source>
        <dbReference type="Google" id="ProtNLM"/>
    </source>
</evidence>
<gene>
    <name evidence="1" type="ORF">GGQ96_001071</name>
</gene>
<reference evidence="1 2" key="1">
    <citation type="submission" date="2020-08" db="EMBL/GenBank/DDBJ databases">
        <title>Genomic Encyclopedia of Type Strains, Phase IV (KMG-IV): sequencing the most valuable type-strain genomes for metagenomic binning, comparative biology and taxonomic classification.</title>
        <authorList>
            <person name="Goeker M."/>
        </authorList>
    </citation>
    <scope>NUCLEOTIDE SEQUENCE [LARGE SCALE GENOMIC DNA]</scope>
    <source>
        <strain evidence="1 2">DSM 15867</strain>
    </source>
</reference>
<keyword evidence="2" id="KW-1185">Reference proteome</keyword>
<proteinExistence type="predicted"/>
<name>A0A7W7EXC5_9SPHN</name>
<dbReference type="AlphaFoldDB" id="A0A7W7EXC5"/>
<dbReference type="InterPro" id="IPR053780">
    <property type="entry name" value="Gp66-like"/>
</dbReference>